<dbReference type="InterPro" id="IPR027038">
    <property type="entry name" value="RanGap"/>
</dbReference>
<protein>
    <recommendedName>
        <fullName evidence="7">RNI-like protein</fullName>
    </recommendedName>
</protein>
<dbReference type="OrthoDB" id="184583at2759"/>
<evidence type="ECO:0000256" key="4">
    <source>
        <dbReference type="SAM" id="Coils"/>
    </source>
</evidence>
<dbReference type="HOGENOM" id="CLU_028747_3_0_1"/>
<feature type="coiled-coil region" evidence="4">
    <location>
        <begin position="175"/>
        <end position="202"/>
    </location>
</feature>
<evidence type="ECO:0008006" key="7">
    <source>
        <dbReference type="Google" id="ProtNLM"/>
    </source>
</evidence>
<dbReference type="FunCoup" id="A0A0C3FYW6">
    <property type="interactions" value="121"/>
</dbReference>
<dbReference type="SUPFAM" id="SSF52047">
    <property type="entry name" value="RNI-like"/>
    <property type="match status" value="1"/>
</dbReference>
<dbReference type="InParanoid" id="A0A0C3FYW6"/>
<dbReference type="InterPro" id="IPR032675">
    <property type="entry name" value="LRR_dom_sf"/>
</dbReference>
<proteinExistence type="predicted"/>
<evidence type="ECO:0000256" key="2">
    <source>
        <dbReference type="ARBA" id="ARBA00022614"/>
    </source>
</evidence>
<organism evidence="5 6">
    <name type="scientific">Piloderma croceum (strain F 1598)</name>
    <dbReference type="NCBI Taxonomy" id="765440"/>
    <lineage>
        <taxon>Eukaryota</taxon>
        <taxon>Fungi</taxon>
        <taxon>Dikarya</taxon>
        <taxon>Basidiomycota</taxon>
        <taxon>Agaricomycotina</taxon>
        <taxon>Agaricomycetes</taxon>
        <taxon>Agaricomycetidae</taxon>
        <taxon>Atheliales</taxon>
        <taxon>Atheliaceae</taxon>
        <taxon>Piloderma</taxon>
    </lineage>
</organism>
<dbReference type="Proteomes" id="UP000054166">
    <property type="component" value="Unassembled WGS sequence"/>
</dbReference>
<keyword evidence="1" id="KW-0343">GTPase activation</keyword>
<evidence type="ECO:0000313" key="6">
    <source>
        <dbReference type="Proteomes" id="UP000054166"/>
    </source>
</evidence>
<accession>A0A0C3FYW6</accession>
<dbReference type="Gene3D" id="3.80.10.10">
    <property type="entry name" value="Ribonuclease Inhibitor"/>
    <property type="match status" value="1"/>
</dbReference>
<dbReference type="GO" id="GO:0031267">
    <property type="term" value="F:small GTPase binding"/>
    <property type="evidence" value="ECO:0007669"/>
    <property type="project" value="TreeGrafter"/>
</dbReference>
<dbReference type="EMBL" id="KN832975">
    <property type="protein sequence ID" value="KIM89465.1"/>
    <property type="molecule type" value="Genomic_DNA"/>
</dbReference>
<keyword evidence="4" id="KW-0175">Coiled coil</keyword>
<dbReference type="AlphaFoldDB" id="A0A0C3FYW6"/>
<dbReference type="GO" id="GO:0005096">
    <property type="term" value="F:GTPase activator activity"/>
    <property type="evidence" value="ECO:0007669"/>
    <property type="project" value="UniProtKB-KW"/>
</dbReference>
<keyword evidence="3" id="KW-0677">Repeat</keyword>
<keyword evidence="2" id="KW-0433">Leucine-rich repeat</keyword>
<evidence type="ECO:0000256" key="3">
    <source>
        <dbReference type="ARBA" id="ARBA00022737"/>
    </source>
</evidence>
<name>A0A0C3FYW6_PILCF</name>
<dbReference type="GO" id="GO:0005634">
    <property type="term" value="C:nucleus"/>
    <property type="evidence" value="ECO:0007669"/>
    <property type="project" value="TreeGrafter"/>
</dbReference>
<evidence type="ECO:0000313" key="5">
    <source>
        <dbReference type="EMBL" id="KIM89465.1"/>
    </source>
</evidence>
<dbReference type="SMART" id="SM00368">
    <property type="entry name" value="LRR_RI"/>
    <property type="match status" value="4"/>
</dbReference>
<dbReference type="GO" id="GO:0005829">
    <property type="term" value="C:cytosol"/>
    <property type="evidence" value="ECO:0007669"/>
    <property type="project" value="TreeGrafter"/>
</dbReference>
<reference evidence="6" key="2">
    <citation type="submission" date="2015-01" db="EMBL/GenBank/DDBJ databases">
        <title>Evolutionary Origins and Diversification of the Mycorrhizal Mutualists.</title>
        <authorList>
            <consortium name="DOE Joint Genome Institute"/>
            <consortium name="Mycorrhizal Genomics Consortium"/>
            <person name="Kohler A."/>
            <person name="Kuo A."/>
            <person name="Nagy L.G."/>
            <person name="Floudas D."/>
            <person name="Copeland A."/>
            <person name="Barry K.W."/>
            <person name="Cichocki N."/>
            <person name="Veneault-Fourrey C."/>
            <person name="LaButti K."/>
            <person name="Lindquist E.A."/>
            <person name="Lipzen A."/>
            <person name="Lundell T."/>
            <person name="Morin E."/>
            <person name="Murat C."/>
            <person name="Riley R."/>
            <person name="Ohm R."/>
            <person name="Sun H."/>
            <person name="Tunlid A."/>
            <person name="Henrissat B."/>
            <person name="Grigoriev I.V."/>
            <person name="Hibbett D.S."/>
            <person name="Martin F."/>
        </authorList>
    </citation>
    <scope>NUCLEOTIDE SEQUENCE [LARGE SCALE GENOMIC DNA]</scope>
    <source>
        <strain evidence="6">F 1598</strain>
    </source>
</reference>
<dbReference type="GO" id="GO:0006913">
    <property type="term" value="P:nucleocytoplasmic transport"/>
    <property type="evidence" value="ECO:0007669"/>
    <property type="project" value="TreeGrafter"/>
</dbReference>
<keyword evidence="6" id="KW-1185">Reference proteome</keyword>
<evidence type="ECO:0000256" key="1">
    <source>
        <dbReference type="ARBA" id="ARBA00022468"/>
    </source>
</evidence>
<dbReference type="GO" id="GO:0048471">
    <property type="term" value="C:perinuclear region of cytoplasm"/>
    <property type="evidence" value="ECO:0007669"/>
    <property type="project" value="TreeGrafter"/>
</dbReference>
<dbReference type="STRING" id="765440.A0A0C3FYW6"/>
<dbReference type="PANTHER" id="PTHR24113">
    <property type="entry name" value="RAN GTPASE-ACTIVATING PROTEIN 1"/>
    <property type="match status" value="1"/>
</dbReference>
<reference evidence="5 6" key="1">
    <citation type="submission" date="2014-04" db="EMBL/GenBank/DDBJ databases">
        <authorList>
            <consortium name="DOE Joint Genome Institute"/>
            <person name="Kuo A."/>
            <person name="Tarkka M."/>
            <person name="Buscot F."/>
            <person name="Kohler A."/>
            <person name="Nagy L.G."/>
            <person name="Floudas D."/>
            <person name="Copeland A."/>
            <person name="Barry K.W."/>
            <person name="Cichocki N."/>
            <person name="Veneault-Fourrey C."/>
            <person name="LaButti K."/>
            <person name="Lindquist E.A."/>
            <person name="Lipzen A."/>
            <person name="Lundell T."/>
            <person name="Morin E."/>
            <person name="Murat C."/>
            <person name="Sun H."/>
            <person name="Tunlid A."/>
            <person name="Henrissat B."/>
            <person name="Grigoriev I.V."/>
            <person name="Hibbett D.S."/>
            <person name="Martin F."/>
            <person name="Nordberg H.P."/>
            <person name="Cantor M.N."/>
            <person name="Hua S.X."/>
        </authorList>
    </citation>
    <scope>NUCLEOTIDE SEQUENCE [LARGE SCALE GENOMIC DNA]</scope>
    <source>
        <strain evidence="5 6">F 1598</strain>
    </source>
</reference>
<sequence>MSSSSKILSTKGEVLNFNTRADIEPWLKDIDPTIIEEVHFGRSTISVEAATALGEFLSKTTVLKVADFADIFTRRTTKEIPDALEAICGALKDKQSLIEIDLSHNAFGSISIDPIARFLEGNRSLQIMKLDNNGLGPVAGTKIAKALLASAKLSKAEGKPSNLRTVYCGRNRLQDEAQEGRFKALKEEREGLEAKLEALKLRDAESEEIKLIEKKLASRPCADWWADAFEAHGTLVDVRMPQNGIGMKGITSLALGLAKCPGLQHLDLQDNAFTAVDATTEEKASARNAWDLALPSWPELRVLNVASCVLSSNGEVPDILHILAKGSNPKLHTLQLQTNDLEIETFAFLAEHISDKLLSIMLLELEEDGLEVGEELEAIRDSLKRRGGKFTLIIDDEDVFEDEAADEEVADKDTDALAELMGKVQIK</sequence>
<dbReference type="PANTHER" id="PTHR24113:SF12">
    <property type="entry name" value="RAN GTPASE-ACTIVATING PROTEIN 1"/>
    <property type="match status" value="1"/>
</dbReference>
<gene>
    <name evidence="5" type="ORF">PILCRDRAFT_813406</name>
</gene>